<comment type="pathway">
    <text evidence="2">Amino-acid biosynthesis; L-serine biosynthesis; L-serine from 3-phospho-D-glycerate: step 3/3.</text>
</comment>
<dbReference type="NCBIfam" id="TIGR01488">
    <property type="entry name" value="HAD-SF-IB"/>
    <property type="match status" value="1"/>
</dbReference>
<evidence type="ECO:0000256" key="11">
    <source>
        <dbReference type="ARBA" id="ARBA00031693"/>
    </source>
</evidence>
<dbReference type="GO" id="GO:0000287">
    <property type="term" value="F:magnesium ion binding"/>
    <property type="evidence" value="ECO:0007669"/>
    <property type="project" value="TreeGrafter"/>
</dbReference>
<evidence type="ECO:0000256" key="6">
    <source>
        <dbReference type="ARBA" id="ARBA00022605"/>
    </source>
</evidence>
<dbReference type="SUPFAM" id="SSF56784">
    <property type="entry name" value="HAD-like"/>
    <property type="match status" value="1"/>
</dbReference>
<keyword evidence="7" id="KW-0479">Metal-binding</keyword>
<evidence type="ECO:0000256" key="7">
    <source>
        <dbReference type="ARBA" id="ARBA00022723"/>
    </source>
</evidence>
<dbReference type="UniPathway" id="UPA00135">
    <property type="reaction ID" value="UER00198"/>
</dbReference>
<comment type="caution">
    <text evidence="15">The sequence shown here is derived from an EMBL/GenBank/DDBJ whole genome shotgun (WGS) entry which is preliminary data.</text>
</comment>
<feature type="active site" description="Proton donor" evidence="14">
    <location>
        <position position="91"/>
    </location>
</feature>
<dbReference type="Gene3D" id="3.40.50.1000">
    <property type="entry name" value="HAD superfamily/HAD-like"/>
    <property type="match status" value="1"/>
</dbReference>
<feature type="active site" description="Nucleophile" evidence="14">
    <location>
        <position position="89"/>
    </location>
</feature>
<dbReference type="RefSeq" id="WP_139941898.1">
    <property type="nucleotide sequence ID" value="NZ_JBHSYP010000005.1"/>
</dbReference>
<dbReference type="Proteomes" id="UP000319148">
    <property type="component" value="Unassembled WGS sequence"/>
</dbReference>
<comment type="catalytic activity">
    <reaction evidence="13">
        <text>O-phospho-D-serine + H2O = D-serine + phosphate</text>
        <dbReference type="Rhea" id="RHEA:24873"/>
        <dbReference type="ChEBI" id="CHEBI:15377"/>
        <dbReference type="ChEBI" id="CHEBI:35247"/>
        <dbReference type="ChEBI" id="CHEBI:43474"/>
        <dbReference type="ChEBI" id="CHEBI:58680"/>
        <dbReference type="EC" id="3.1.3.3"/>
    </reaction>
</comment>
<dbReference type="GO" id="GO:0036424">
    <property type="term" value="F:L-phosphoserine phosphatase activity"/>
    <property type="evidence" value="ECO:0007669"/>
    <property type="project" value="InterPro"/>
</dbReference>
<evidence type="ECO:0000256" key="12">
    <source>
        <dbReference type="ARBA" id="ARBA00048138"/>
    </source>
</evidence>
<keyword evidence="16" id="KW-1185">Reference proteome</keyword>
<dbReference type="SFLD" id="SFLDG01136">
    <property type="entry name" value="C1.6:_Phosphoserine_Phosphatas"/>
    <property type="match status" value="1"/>
</dbReference>
<dbReference type="EMBL" id="VFIY01000018">
    <property type="protein sequence ID" value="TPD57583.1"/>
    <property type="molecule type" value="Genomic_DNA"/>
</dbReference>
<keyword evidence="9" id="KW-0460">Magnesium</keyword>
<organism evidence="15 16">
    <name type="scientific">Emcibacter nanhaiensis</name>
    <dbReference type="NCBI Taxonomy" id="1505037"/>
    <lineage>
        <taxon>Bacteria</taxon>
        <taxon>Pseudomonadati</taxon>
        <taxon>Pseudomonadota</taxon>
        <taxon>Alphaproteobacteria</taxon>
        <taxon>Emcibacterales</taxon>
        <taxon>Emcibacteraceae</taxon>
        <taxon>Emcibacter</taxon>
    </lineage>
</organism>
<evidence type="ECO:0000256" key="13">
    <source>
        <dbReference type="ARBA" id="ARBA00048523"/>
    </source>
</evidence>
<dbReference type="InterPro" id="IPR004469">
    <property type="entry name" value="PSP"/>
</dbReference>
<comment type="cofactor">
    <cofactor evidence="1">
        <name>Mg(2+)</name>
        <dbReference type="ChEBI" id="CHEBI:18420"/>
    </cofactor>
</comment>
<dbReference type="GO" id="GO:0006564">
    <property type="term" value="P:L-serine biosynthetic process"/>
    <property type="evidence" value="ECO:0007669"/>
    <property type="project" value="UniProtKB-KW"/>
</dbReference>
<dbReference type="SFLD" id="SFLDG01137">
    <property type="entry name" value="C1.6.1:_Phosphoserine_Phosphat"/>
    <property type="match status" value="1"/>
</dbReference>
<proteinExistence type="inferred from homology"/>
<dbReference type="SFLD" id="SFLDF00029">
    <property type="entry name" value="phosphoserine_phosphatase"/>
    <property type="match status" value="1"/>
</dbReference>
<evidence type="ECO:0000256" key="9">
    <source>
        <dbReference type="ARBA" id="ARBA00022842"/>
    </source>
</evidence>
<evidence type="ECO:0000313" key="15">
    <source>
        <dbReference type="EMBL" id="TPD57583.1"/>
    </source>
</evidence>
<dbReference type="CDD" id="cd07500">
    <property type="entry name" value="HAD_PSP"/>
    <property type="match status" value="1"/>
</dbReference>
<dbReference type="GO" id="GO:0005737">
    <property type="term" value="C:cytoplasm"/>
    <property type="evidence" value="ECO:0007669"/>
    <property type="project" value="TreeGrafter"/>
</dbReference>
<name>A0A501PB45_9PROT</name>
<evidence type="ECO:0000256" key="3">
    <source>
        <dbReference type="ARBA" id="ARBA00009184"/>
    </source>
</evidence>
<dbReference type="EC" id="3.1.3.3" evidence="4"/>
<comment type="similarity">
    <text evidence="3">Belongs to the HAD-like hydrolase superfamily. SerB family.</text>
</comment>
<dbReference type="InterPro" id="IPR050582">
    <property type="entry name" value="HAD-like_SerB"/>
</dbReference>
<comment type="catalytic activity">
    <reaction evidence="12">
        <text>O-phospho-L-serine + H2O = L-serine + phosphate</text>
        <dbReference type="Rhea" id="RHEA:21208"/>
        <dbReference type="ChEBI" id="CHEBI:15377"/>
        <dbReference type="ChEBI" id="CHEBI:33384"/>
        <dbReference type="ChEBI" id="CHEBI:43474"/>
        <dbReference type="ChEBI" id="CHEBI:57524"/>
        <dbReference type="EC" id="3.1.3.3"/>
    </reaction>
</comment>
<keyword evidence="6" id="KW-0028">Amino-acid biosynthesis</keyword>
<evidence type="ECO:0000256" key="14">
    <source>
        <dbReference type="PIRSR" id="PIRSR604469-1"/>
    </source>
</evidence>
<evidence type="ECO:0000256" key="2">
    <source>
        <dbReference type="ARBA" id="ARBA00005135"/>
    </source>
</evidence>
<evidence type="ECO:0000256" key="8">
    <source>
        <dbReference type="ARBA" id="ARBA00022801"/>
    </source>
</evidence>
<sequence>MKNILTLISNPAAPGLTEKTLRQYKDALADLGAVHEDIAWLSEGEAADIAFDSDLEAAREALAPLLEQEALDFALQPLQHRRKKLLVADMDSTIIQVECIDELADFAGLKEKVSAITEAAMRGELDFEQALRERVGLLRGMDTAVLEKVFKERVVLTPGAVEMVQTMNKSGANTVLVSGGFTFFTDRVARLTGFQVNRGNILGIDGDQLSGEVEDPIVDSNTKLDSLHEFQDIAGLEMSQTIAVGDGANDIPMIDAAGLGVAFHPKPAAAKAADVVIRHGDLTALLYIQGFQKSEFVTG</sequence>
<dbReference type="InterPro" id="IPR023214">
    <property type="entry name" value="HAD_sf"/>
</dbReference>
<gene>
    <name evidence="15" type="primary">serB</name>
    <name evidence="15" type="ORF">FIV46_15835</name>
</gene>
<dbReference type="PANTHER" id="PTHR43344">
    <property type="entry name" value="PHOSPHOSERINE PHOSPHATASE"/>
    <property type="match status" value="1"/>
</dbReference>
<reference evidence="16" key="1">
    <citation type="submission" date="2019-06" db="EMBL/GenBank/DDBJ databases">
        <title>The complete genome of Emcibacter congregatus ZYLT.</title>
        <authorList>
            <person name="Zhao Z."/>
        </authorList>
    </citation>
    <scope>NUCLEOTIDE SEQUENCE [LARGE SCALE GENOMIC DNA]</scope>
    <source>
        <strain evidence="16">MCCC 1A06723</strain>
    </source>
</reference>
<keyword evidence="8 15" id="KW-0378">Hydrolase</keyword>
<keyword evidence="10" id="KW-0718">Serine biosynthesis</keyword>
<evidence type="ECO:0000256" key="1">
    <source>
        <dbReference type="ARBA" id="ARBA00001946"/>
    </source>
</evidence>
<dbReference type="AlphaFoldDB" id="A0A501PB45"/>
<dbReference type="Pfam" id="PF12710">
    <property type="entry name" value="HAD"/>
    <property type="match status" value="1"/>
</dbReference>
<dbReference type="OrthoDB" id="9792539at2"/>
<evidence type="ECO:0000313" key="16">
    <source>
        <dbReference type="Proteomes" id="UP000319148"/>
    </source>
</evidence>
<dbReference type="SFLD" id="SFLDS00003">
    <property type="entry name" value="Haloacid_Dehalogenase"/>
    <property type="match status" value="1"/>
</dbReference>
<protein>
    <recommendedName>
        <fullName evidence="5">Phosphoserine phosphatase</fullName>
        <ecNumber evidence="4">3.1.3.3</ecNumber>
    </recommendedName>
    <alternativeName>
        <fullName evidence="11">O-phosphoserine phosphohydrolase</fullName>
    </alternativeName>
</protein>
<evidence type="ECO:0000256" key="4">
    <source>
        <dbReference type="ARBA" id="ARBA00012640"/>
    </source>
</evidence>
<dbReference type="PANTHER" id="PTHR43344:SF2">
    <property type="entry name" value="PHOSPHOSERINE PHOSPHATASE"/>
    <property type="match status" value="1"/>
</dbReference>
<dbReference type="NCBIfam" id="TIGR00338">
    <property type="entry name" value="serB"/>
    <property type="match status" value="1"/>
</dbReference>
<evidence type="ECO:0000256" key="5">
    <source>
        <dbReference type="ARBA" id="ARBA00015196"/>
    </source>
</evidence>
<evidence type="ECO:0000256" key="10">
    <source>
        <dbReference type="ARBA" id="ARBA00023299"/>
    </source>
</evidence>
<dbReference type="InterPro" id="IPR036412">
    <property type="entry name" value="HAD-like_sf"/>
</dbReference>
<dbReference type="FunFam" id="1.10.150.210:FF:000001">
    <property type="entry name" value="Phosphoserine phosphatase"/>
    <property type="match status" value="1"/>
</dbReference>
<accession>A0A501PB45</accession>